<dbReference type="CDD" id="cd03378">
    <property type="entry name" value="beta_CA_cladeC"/>
    <property type="match status" value="1"/>
</dbReference>
<reference evidence="10 11" key="1">
    <citation type="submission" date="2020-10" db="EMBL/GenBank/DDBJ databases">
        <title>Wide distribution of Phycisphaera-like planctomycetes from WD2101 soil group in peatlands and genome analysis of the first cultivated representative.</title>
        <authorList>
            <person name="Dedysh S.N."/>
            <person name="Beletsky A.V."/>
            <person name="Ivanova A."/>
            <person name="Kulichevskaya I.S."/>
            <person name="Suzina N.E."/>
            <person name="Philippov D.A."/>
            <person name="Rakitin A.L."/>
            <person name="Mardanov A.V."/>
            <person name="Ravin N.V."/>
        </authorList>
    </citation>
    <scope>NUCLEOTIDE SEQUENCE [LARGE SCALE GENOMIC DNA]</scope>
    <source>
        <strain evidence="10 11">M1803</strain>
    </source>
</reference>
<dbReference type="SMART" id="SM00947">
    <property type="entry name" value="Pro_CA"/>
    <property type="match status" value="1"/>
</dbReference>
<dbReference type="EMBL" id="CP063458">
    <property type="protein sequence ID" value="QOV87842.1"/>
    <property type="molecule type" value="Genomic_DNA"/>
</dbReference>
<dbReference type="EC" id="4.2.1.1" evidence="2"/>
<evidence type="ECO:0000313" key="11">
    <source>
        <dbReference type="Proteomes" id="UP000593765"/>
    </source>
</evidence>
<feature type="compositionally biased region" description="Basic and acidic residues" evidence="7">
    <location>
        <begin position="298"/>
        <end position="313"/>
    </location>
</feature>
<evidence type="ECO:0000256" key="9">
    <source>
        <dbReference type="SAM" id="SignalP"/>
    </source>
</evidence>
<dbReference type="Proteomes" id="UP000593765">
    <property type="component" value="Chromosome"/>
</dbReference>
<accession>A0A7M2WRQ5</accession>
<evidence type="ECO:0000256" key="5">
    <source>
        <dbReference type="ARBA" id="ARBA00048348"/>
    </source>
</evidence>
<proteinExistence type="inferred from homology"/>
<feature type="binding site" evidence="6">
    <location>
        <position position="180"/>
    </location>
    <ligand>
        <name>Zn(2+)</name>
        <dbReference type="ChEBI" id="CHEBI:29105"/>
    </ligand>
</feature>
<dbReference type="RefSeq" id="WP_206290753.1">
    <property type="nucleotide sequence ID" value="NZ_CP063458.1"/>
</dbReference>
<feature type="compositionally biased region" description="Low complexity" evidence="7">
    <location>
        <begin position="35"/>
        <end position="49"/>
    </location>
</feature>
<evidence type="ECO:0000256" key="4">
    <source>
        <dbReference type="ARBA" id="ARBA00023239"/>
    </source>
</evidence>
<feature type="binding site" evidence="6">
    <location>
        <position position="126"/>
    </location>
    <ligand>
        <name>Zn(2+)</name>
        <dbReference type="ChEBI" id="CHEBI:29105"/>
    </ligand>
</feature>
<keyword evidence="8" id="KW-1133">Transmembrane helix</keyword>
<comment type="catalytic activity">
    <reaction evidence="5">
        <text>hydrogencarbonate + H(+) = CO2 + H2O</text>
        <dbReference type="Rhea" id="RHEA:10748"/>
        <dbReference type="ChEBI" id="CHEBI:15377"/>
        <dbReference type="ChEBI" id="CHEBI:15378"/>
        <dbReference type="ChEBI" id="CHEBI:16526"/>
        <dbReference type="ChEBI" id="CHEBI:17544"/>
        <dbReference type="EC" id="4.2.1.1"/>
    </reaction>
</comment>
<dbReference type="GO" id="GO:0008270">
    <property type="term" value="F:zinc ion binding"/>
    <property type="evidence" value="ECO:0007669"/>
    <property type="project" value="InterPro"/>
</dbReference>
<dbReference type="AlphaFoldDB" id="A0A7M2WRQ5"/>
<dbReference type="InterPro" id="IPR001765">
    <property type="entry name" value="Carbonic_anhydrase"/>
</dbReference>
<evidence type="ECO:0000256" key="7">
    <source>
        <dbReference type="SAM" id="MobiDB-lite"/>
    </source>
</evidence>
<keyword evidence="9" id="KW-0732">Signal</keyword>
<dbReference type="KEGG" id="hbs:IPV69_16305"/>
<gene>
    <name evidence="10" type="ORF">IPV69_16305</name>
</gene>
<evidence type="ECO:0000256" key="3">
    <source>
        <dbReference type="ARBA" id="ARBA00022833"/>
    </source>
</evidence>
<dbReference type="Pfam" id="PF00484">
    <property type="entry name" value="Pro_CA"/>
    <property type="match status" value="1"/>
</dbReference>
<sequence length="361" mass="36784">MQRSKLLRLLGAVTFVSVGAAVTLADSHGGHAKEPSPAAHGAPAPAPTASVAVDAHGAAPSATLPAAAAHAPATGMPADEAIKKLTAGNDRFVAGTPARPNQNQSRLCDTFANGQHPFAGVLSCADSRVPPELIFDTGIGDLFVVRIAGNVADVDEVGSLEYAVEHLGINLIVVMGHAKCGAVTAVVDKAHVTPNIEKLVDNIAPAADEARKSFPQLTGPRLVEKAIRANVRQSIADLSSRSELLREKFKSGKLKAIGCVYNLHTGEADWLEPSEKPVAQDAGVVAPGGTAGKGGHGAADEHAAPKKDPHGDPHSAVPAPADGPASPESAKEHNFVALGGLLGGGAAVSYAIIHLINGRRS</sequence>
<protein>
    <recommendedName>
        <fullName evidence="2">carbonic anhydrase</fullName>
        <ecNumber evidence="2">4.2.1.1</ecNumber>
    </recommendedName>
</protein>
<dbReference type="PROSITE" id="PS00705">
    <property type="entry name" value="PROK_CO2_ANHYDRASE_2"/>
    <property type="match status" value="1"/>
</dbReference>
<evidence type="ECO:0000256" key="1">
    <source>
        <dbReference type="ARBA" id="ARBA00006217"/>
    </source>
</evidence>
<keyword evidence="3 6" id="KW-0862">Zinc</keyword>
<evidence type="ECO:0000256" key="8">
    <source>
        <dbReference type="SAM" id="Phobius"/>
    </source>
</evidence>
<feature type="chain" id="PRO_5034611147" description="carbonic anhydrase" evidence="9">
    <location>
        <begin position="21"/>
        <end position="361"/>
    </location>
</feature>
<dbReference type="InterPro" id="IPR015892">
    <property type="entry name" value="Carbonic_anhydrase_CS"/>
</dbReference>
<feature type="region of interest" description="Disordered" evidence="7">
    <location>
        <begin position="281"/>
        <end position="330"/>
    </location>
</feature>
<feature type="binding site" evidence="6">
    <location>
        <position position="177"/>
    </location>
    <ligand>
        <name>Zn(2+)</name>
        <dbReference type="ChEBI" id="CHEBI:29105"/>
    </ligand>
</feature>
<evidence type="ECO:0000256" key="2">
    <source>
        <dbReference type="ARBA" id="ARBA00012925"/>
    </source>
</evidence>
<dbReference type="PROSITE" id="PS00704">
    <property type="entry name" value="PROK_CO2_ANHYDRASE_1"/>
    <property type="match status" value="1"/>
</dbReference>
<dbReference type="SUPFAM" id="SSF53056">
    <property type="entry name" value="beta-carbonic anhydrase, cab"/>
    <property type="match status" value="1"/>
</dbReference>
<feature type="binding site" evidence="6">
    <location>
        <position position="124"/>
    </location>
    <ligand>
        <name>Zn(2+)</name>
        <dbReference type="ChEBI" id="CHEBI:29105"/>
    </ligand>
</feature>
<dbReference type="PANTHER" id="PTHR11002">
    <property type="entry name" value="CARBONIC ANHYDRASE"/>
    <property type="match status" value="1"/>
</dbReference>
<name>A0A7M2WRQ5_9BACT</name>
<dbReference type="PANTHER" id="PTHR11002:SF79">
    <property type="entry name" value="CARBONIC ANHYDRASE 2"/>
    <property type="match status" value="1"/>
</dbReference>
<comment type="cofactor">
    <cofactor evidence="6">
        <name>Zn(2+)</name>
        <dbReference type="ChEBI" id="CHEBI:29105"/>
    </cofactor>
    <text evidence="6">Binds 1 zinc ion per subunit.</text>
</comment>
<dbReference type="GO" id="GO:0015976">
    <property type="term" value="P:carbon utilization"/>
    <property type="evidence" value="ECO:0007669"/>
    <property type="project" value="InterPro"/>
</dbReference>
<feature type="region of interest" description="Disordered" evidence="7">
    <location>
        <begin position="27"/>
        <end position="49"/>
    </location>
</feature>
<evidence type="ECO:0000256" key="6">
    <source>
        <dbReference type="PIRSR" id="PIRSR601765-1"/>
    </source>
</evidence>
<dbReference type="Gene3D" id="3.40.1050.10">
    <property type="entry name" value="Carbonic anhydrase"/>
    <property type="match status" value="1"/>
</dbReference>
<feature type="signal peptide" evidence="9">
    <location>
        <begin position="1"/>
        <end position="20"/>
    </location>
</feature>
<organism evidence="10 11">
    <name type="scientific">Humisphaera borealis</name>
    <dbReference type="NCBI Taxonomy" id="2807512"/>
    <lineage>
        <taxon>Bacteria</taxon>
        <taxon>Pseudomonadati</taxon>
        <taxon>Planctomycetota</taxon>
        <taxon>Phycisphaerae</taxon>
        <taxon>Tepidisphaerales</taxon>
        <taxon>Tepidisphaeraceae</taxon>
        <taxon>Humisphaera</taxon>
    </lineage>
</organism>
<dbReference type="InterPro" id="IPR036874">
    <property type="entry name" value="Carbonic_anhydrase_sf"/>
</dbReference>
<keyword evidence="4" id="KW-0456">Lyase</keyword>
<dbReference type="GO" id="GO:0004089">
    <property type="term" value="F:carbonate dehydratase activity"/>
    <property type="evidence" value="ECO:0007669"/>
    <property type="project" value="UniProtKB-EC"/>
</dbReference>
<keyword evidence="6" id="KW-0479">Metal-binding</keyword>
<keyword evidence="11" id="KW-1185">Reference proteome</keyword>
<evidence type="ECO:0000313" key="10">
    <source>
        <dbReference type="EMBL" id="QOV87842.1"/>
    </source>
</evidence>
<feature type="transmembrane region" description="Helical" evidence="8">
    <location>
        <begin position="335"/>
        <end position="356"/>
    </location>
</feature>
<keyword evidence="8" id="KW-0812">Transmembrane</keyword>
<keyword evidence="8" id="KW-0472">Membrane</keyword>
<comment type="similarity">
    <text evidence="1">Belongs to the beta-class carbonic anhydrase family.</text>
</comment>